<dbReference type="SUPFAM" id="SSF47769">
    <property type="entry name" value="SAM/Pointed domain"/>
    <property type="match status" value="1"/>
</dbReference>
<evidence type="ECO:0000256" key="2">
    <source>
        <dbReference type="SAM" id="MobiDB-lite"/>
    </source>
</evidence>
<feature type="compositionally biased region" description="Basic and acidic residues" evidence="2">
    <location>
        <begin position="20"/>
        <end position="34"/>
    </location>
</feature>
<feature type="coiled-coil region" evidence="1">
    <location>
        <begin position="112"/>
        <end position="139"/>
    </location>
</feature>
<sequence length="665" mass="74478">AGVSDGGPLAAGGGRRREGRRGDPCQPRERGGPREEDEAPDETGRVAAHPPVPPLSPAELHPPGRKDPRRPRPEKEREEQQGLERSMDAVLEANRLIKEESKAFDRSRQKFIKKLNAEEAKIASRFEALEARKRELAEEWGNPDASPEDLVEVNCGGRVISARRGTLCQLEGTNFGAVFSGLYEKKLPRDREGRIFLDLCPDEFQAIVDYLNELSISSPDDLPTLPEEAGCLARLFGLVPSVMNAAETSKLNEWLAEEGLDGHLKLIYESEKFFASEFFEHCKGVPHTVIVVETKCGLKIGGYSSTPWKGTYSGWDRSKAFLFVLNSKEGCFKVKLTPEKAIFHVKHGPRFGEDGEDFSIDESGVYVQHCVKYVGTRYETRQLRKLSTGFGEPYSVKAIELYKVIRSNDLTEEDSLAAFNIKPTTSFTPQINRALNKKLESLREALGQVKRMEASLEEENAFVDTLFRSNDCNDLVKLNVSGTTMMTHRSTLRQVKDSVLASQFDDSKWTQQVTSVKTWTPAEVAGWMRDLEGVPDEVAGILEKNEITGVELINLGKDELKELGITRPGTIGIMSNQINNLRKASEDSATLIEHSPYCFGKILDYLRTKRLHSLSLIDEVRCPVVDDSQKERFEKVVRYFFPGSQADEILDGESSSSKKRKRGEE</sequence>
<evidence type="ECO:0000256" key="1">
    <source>
        <dbReference type="SAM" id="Coils"/>
    </source>
</evidence>
<dbReference type="Pfam" id="PF07647">
    <property type="entry name" value="SAM_2"/>
    <property type="match status" value="1"/>
</dbReference>
<comment type="caution">
    <text evidence="4">The sequence shown here is derived from an EMBL/GenBank/DDBJ whole genome shotgun (WGS) entry which is preliminary data.</text>
</comment>
<dbReference type="Gene3D" id="1.10.150.50">
    <property type="entry name" value="Transcription Factor, Ets-1"/>
    <property type="match status" value="1"/>
</dbReference>
<accession>K0SCA5</accession>
<dbReference type="AlphaFoldDB" id="K0SCA5"/>
<name>K0SCA5_THAOC</name>
<feature type="domain" description="SAM" evidence="3">
    <location>
        <begin position="519"/>
        <end position="584"/>
    </location>
</feature>
<dbReference type="SMART" id="SM00454">
    <property type="entry name" value="SAM"/>
    <property type="match status" value="1"/>
</dbReference>
<feature type="coiled-coil region" evidence="1">
    <location>
        <begin position="432"/>
        <end position="459"/>
    </location>
</feature>
<feature type="region of interest" description="Disordered" evidence="2">
    <location>
        <begin position="1"/>
        <end position="88"/>
    </location>
</feature>
<organism evidence="4 5">
    <name type="scientific">Thalassiosira oceanica</name>
    <name type="common">Marine diatom</name>
    <dbReference type="NCBI Taxonomy" id="159749"/>
    <lineage>
        <taxon>Eukaryota</taxon>
        <taxon>Sar</taxon>
        <taxon>Stramenopiles</taxon>
        <taxon>Ochrophyta</taxon>
        <taxon>Bacillariophyta</taxon>
        <taxon>Coscinodiscophyceae</taxon>
        <taxon>Thalassiosirophycidae</taxon>
        <taxon>Thalassiosirales</taxon>
        <taxon>Thalassiosiraceae</taxon>
        <taxon>Thalassiosira</taxon>
    </lineage>
</organism>
<reference evidence="4 5" key="1">
    <citation type="journal article" date="2012" name="Genome Biol.">
        <title>Genome and low-iron response of an oceanic diatom adapted to chronic iron limitation.</title>
        <authorList>
            <person name="Lommer M."/>
            <person name="Specht M."/>
            <person name="Roy A.S."/>
            <person name="Kraemer L."/>
            <person name="Andreson R."/>
            <person name="Gutowska M.A."/>
            <person name="Wolf J."/>
            <person name="Bergner S.V."/>
            <person name="Schilhabel M.B."/>
            <person name="Klostermeier U.C."/>
            <person name="Beiko R.G."/>
            <person name="Rosenstiel P."/>
            <person name="Hippler M."/>
            <person name="Laroche J."/>
        </authorList>
    </citation>
    <scope>NUCLEOTIDE SEQUENCE [LARGE SCALE GENOMIC DNA]</scope>
    <source>
        <strain evidence="4 5">CCMP1005</strain>
    </source>
</reference>
<dbReference type="SUPFAM" id="SSF54695">
    <property type="entry name" value="POZ domain"/>
    <property type="match status" value="2"/>
</dbReference>
<feature type="non-terminal residue" evidence="4">
    <location>
        <position position="1"/>
    </location>
</feature>
<dbReference type="PROSITE" id="PS50105">
    <property type="entry name" value="SAM_DOMAIN"/>
    <property type="match status" value="1"/>
</dbReference>
<dbReference type="Pfam" id="PF07534">
    <property type="entry name" value="TLD"/>
    <property type="match status" value="1"/>
</dbReference>
<dbReference type="InterPro" id="IPR006571">
    <property type="entry name" value="TLDc_dom"/>
</dbReference>
<dbReference type="OrthoDB" id="41971at2759"/>
<dbReference type="InterPro" id="IPR001660">
    <property type="entry name" value="SAM"/>
</dbReference>
<dbReference type="Proteomes" id="UP000266841">
    <property type="component" value="Unassembled WGS sequence"/>
</dbReference>
<evidence type="ECO:0000259" key="3">
    <source>
        <dbReference type="PROSITE" id="PS50105"/>
    </source>
</evidence>
<proteinExistence type="predicted"/>
<dbReference type="PANTHER" id="PTHR14499">
    <property type="entry name" value="POTASSIUM CHANNEL TETRAMERIZATION DOMAIN-CONTAINING"/>
    <property type="match status" value="1"/>
</dbReference>
<dbReference type="EMBL" id="AGNL01031734">
    <property type="protein sequence ID" value="EJK56342.1"/>
    <property type="molecule type" value="Genomic_DNA"/>
</dbReference>
<feature type="compositionally biased region" description="Basic and acidic residues" evidence="2">
    <location>
        <begin position="62"/>
        <end position="87"/>
    </location>
</feature>
<keyword evidence="1" id="KW-0175">Coiled coil</keyword>
<evidence type="ECO:0000313" key="5">
    <source>
        <dbReference type="Proteomes" id="UP000266841"/>
    </source>
</evidence>
<dbReference type="InterPro" id="IPR011333">
    <property type="entry name" value="SKP1/BTB/POZ_sf"/>
</dbReference>
<protein>
    <recommendedName>
        <fullName evidence="3">SAM domain-containing protein</fullName>
    </recommendedName>
</protein>
<dbReference type="PANTHER" id="PTHR14499:SF136">
    <property type="entry name" value="GH08630P"/>
    <property type="match status" value="1"/>
</dbReference>
<evidence type="ECO:0000313" key="4">
    <source>
        <dbReference type="EMBL" id="EJK56342.1"/>
    </source>
</evidence>
<dbReference type="Gene3D" id="3.30.710.10">
    <property type="entry name" value="Potassium Channel Kv1.1, Chain A"/>
    <property type="match status" value="2"/>
</dbReference>
<keyword evidence="5" id="KW-1185">Reference proteome</keyword>
<dbReference type="InterPro" id="IPR013761">
    <property type="entry name" value="SAM/pointed_sf"/>
</dbReference>
<gene>
    <name evidence="4" type="ORF">THAOC_23795</name>
</gene>